<dbReference type="Proteomes" id="UP000582659">
    <property type="component" value="Unassembled WGS sequence"/>
</dbReference>
<proteinExistence type="predicted"/>
<protein>
    <submittedName>
        <fullName evidence="1">(pine wood nematode) hypothetical protein</fullName>
    </submittedName>
</protein>
<dbReference type="Proteomes" id="UP000659654">
    <property type="component" value="Unassembled WGS sequence"/>
</dbReference>
<dbReference type="EMBL" id="CAJFCV020000002">
    <property type="protein sequence ID" value="CAG9098203.1"/>
    <property type="molecule type" value="Genomic_DNA"/>
</dbReference>
<comment type="caution">
    <text evidence="1">The sequence shown here is derived from an EMBL/GenBank/DDBJ whole genome shotgun (WGS) entry which is preliminary data.</text>
</comment>
<dbReference type="AlphaFoldDB" id="A0A811KKL2"/>
<keyword evidence="2" id="KW-1185">Reference proteome</keyword>
<sequence length="98" mass="11115">MVMYSSSKSADTKVADGVCLFGNEDTDVHFNPEDFSSDSRDSPFHSFIKSNQNHQIQGEMNRIRSKVDQIVLKNYSTYDAISTKSMAFCRHLLSTIDQ</sequence>
<name>A0A811KKL2_BURXY</name>
<evidence type="ECO:0000313" key="2">
    <source>
        <dbReference type="Proteomes" id="UP000659654"/>
    </source>
</evidence>
<reference evidence="1" key="1">
    <citation type="submission" date="2020-09" db="EMBL/GenBank/DDBJ databases">
        <authorList>
            <person name="Kikuchi T."/>
        </authorList>
    </citation>
    <scope>NUCLEOTIDE SEQUENCE</scope>
    <source>
        <strain evidence="1">Ka4C1</strain>
    </source>
</reference>
<gene>
    <name evidence="1" type="ORF">BXYJ_LOCUS4255</name>
</gene>
<accession>A0A811KKL2</accession>
<organism evidence="1 2">
    <name type="scientific">Bursaphelenchus xylophilus</name>
    <name type="common">Pinewood nematode worm</name>
    <name type="synonym">Aphelenchoides xylophilus</name>
    <dbReference type="NCBI Taxonomy" id="6326"/>
    <lineage>
        <taxon>Eukaryota</taxon>
        <taxon>Metazoa</taxon>
        <taxon>Ecdysozoa</taxon>
        <taxon>Nematoda</taxon>
        <taxon>Chromadorea</taxon>
        <taxon>Rhabditida</taxon>
        <taxon>Tylenchina</taxon>
        <taxon>Tylenchomorpha</taxon>
        <taxon>Aphelenchoidea</taxon>
        <taxon>Aphelenchoididae</taxon>
        <taxon>Bursaphelenchus</taxon>
    </lineage>
</organism>
<evidence type="ECO:0000313" key="1">
    <source>
        <dbReference type="EMBL" id="CAD5215889.1"/>
    </source>
</evidence>
<dbReference type="EMBL" id="CAJFDI010000002">
    <property type="protein sequence ID" value="CAD5215889.1"/>
    <property type="molecule type" value="Genomic_DNA"/>
</dbReference>